<organism evidence="1 2">
    <name type="scientific">Cichorium intybus</name>
    <name type="common">Chicory</name>
    <dbReference type="NCBI Taxonomy" id="13427"/>
    <lineage>
        <taxon>Eukaryota</taxon>
        <taxon>Viridiplantae</taxon>
        <taxon>Streptophyta</taxon>
        <taxon>Embryophyta</taxon>
        <taxon>Tracheophyta</taxon>
        <taxon>Spermatophyta</taxon>
        <taxon>Magnoliopsida</taxon>
        <taxon>eudicotyledons</taxon>
        <taxon>Gunneridae</taxon>
        <taxon>Pentapetalae</taxon>
        <taxon>asterids</taxon>
        <taxon>campanulids</taxon>
        <taxon>Asterales</taxon>
        <taxon>Asteraceae</taxon>
        <taxon>Cichorioideae</taxon>
        <taxon>Cichorieae</taxon>
        <taxon>Cichoriinae</taxon>
        <taxon>Cichorium</taxon>
    </lineage>
</organism>
<proteinExistence type="predicted"/>
<keyword evidence="2" id="KW-1185">Reference proteome</keyword>
<dbReference type="EMBL" id="CM042009">
    <property type="protein sequence ID" value="KAI3788839.1"/>
    <property type="molecule type" value="Genomic_DNA"/>
</dbReference>
<comment type="caution">
    <text evidence="1">The sequence shown here is derived from an EMBL/GenBank/DDBJ whole genome shotgun (WGS) entry which is preliminary data.</text>
</comment>
<reference evidence="2" key="1">
    <citation type="journal article" date="2022" name="Mol. Ecol. Resour.">
        <title>The genomes of chicory, endive, great burdock and yacon provide insights into Asteraceae palaeo-polyploidization history and plant inulin production.</title>
        <authorList>
            <person name="Fan W."/>
            <person name="Wang S."/>
            <person name="Wang H."/>
            <person name="Wang A."/>
            <person name="Jiang F."/>
            <person name="Liu H."/>
            <person name="Zhao H."/>
            <person name="Xu D."/>
            <person name="Zhang Y."/>
        </authorList>
    </citation>
    <scope>NUCLEOTIDE SEQUENCE [LARGE SCALE GENOMIC DNA]</scope>
    <source>
        <strain evidence="2">cv. Punajuju</strain>
    </source>
</reference>
<evidence type="ECO:0000313" key="2">
    <source>
        <dbReference type="Proteomes" id="UP001055811"/>
    </source>
</evidence>
<protein>
    <submittedName>
        <fullName evidence="1">Uncharacterized protein</fullName>
    </submittedName>
</protein>
<evidence type="ECO:0000313" key="1">
    <source>
        <dbReference type="EMBL" id="KAI3788839.1"/>
    </source>
</evidence>
<name>A0ACB9GZH2_CICIN</name>
<dbReference type="Proteomes" id="UP001055811">
    <property type="component" value="Linkage Group LG01"/>
</dbReference>
<reference evidence="1 2" key="2">
    <citation type="journal article" date="2022" name="Mol. Ecol. Resour.">
        <title>The genomes of chicory, endive, great burdock and yacon provide insights into Asteraceae paleo-polyploidization history and plant inulin production.</title>
        <authorList>
            <person name="Fan W."/>
            <person name="Wang S."/>
            <person name="Wang H."/>
            <person name="Wang A."/>
            <person name="Jiang F."/>
            <person name="Liu H."/>
            <person name="Zhao H."/>
            <person name="Xu D."/>
            <person name="Zhang Y."/>
        </authorList>
    </citation>
    <scope>NUCLEOTIDE SEQUENCE [LARGE SCALE GENOMIC DNA]</scope>
    <source>
        <strain evidence="2">cv. Punajuju</strain>
        <tissue evidence="1">Leaves</tissue>
    </source>
</reference>
<accession>A0ACB9GZH2</accession>
<gene>
    <name evidence="1" type="ORF">L2E82_01617</name>
</gene>
<sequence length="493" mass="56413">MNIRWPRVLTPTNLSQIIRNQKNPLKALHIFNEARNKYPNYHHNGPVYATMINKLSTSDRMLDMTQVINQMKDDSCECQDSVFSGAIKAYAKSGMLNEAISLFKNLHHFNCVNWTESFNTILQILVKESKFESAHRLFLENFSKWEVKSRTRSLTWLINVLGEKKRSDLALQVFQEMNHQYCYPTRDTYQVLMRGLCEDGRINEAIHLLYSMFWRISEKGSGEDVLIYKILLDTLCSYGHVEEAADILNKVLRKGLKAPKKKRMPLDFNLCRNGRDIESAKSLITHALIKGVIPSYESYNAMTVDLYLKGNLNLAEKVVQEMDSHGFKPGVLVYEAKVMALCKEGMIDEAEKVVANCVPSVNLYNCLIKGLCNEKRSLEALGYYKKMCRQLGCVPNKETYVSLVDGLCHDGRYIEASEVLEKMLVNSYWPNSDTFSMLIKGLCLMGRSYEGIVWLEEMVSQEKMPHVSAWSSLVNSVIYDPVVTEGLSEILEP</sequence>